<dbReference type="AlphaFoldDB" id="X0TEG8"/>
<gene>
    <name evidence="1" type="ORF">S01H1_30807</name>
</gene>
<evidence type="ECO:0008006" key="2">
    <source>
        <dbReference type="Google" id="ProtNLM"/>
    </source>
</evidence>
<name>X0TEG8_9ZZZZ</name>
<accession>X0TEG8</accession>
<sequence length="261" mass="30515">MVDVIIKKLKKWYRKAERHVVHLAWILNARFGPKLSTDLTEKATIIIPSYSLERIKNIEPLTRNLLKCEFVERIILTNNNPQVSIDHYVKIEDPRVKTINQTVRHGCAYRWELTGLENAKFLIGIDDDLLLFPKQISYLFKRLVEKPEVPHGLIGTFDSNYYLNREMEVDVIHEIYAISQTHLRRYLELYEEITTRGLASVESIEFWSDDLLISRTGTGRPNIHDAGYILRCKTAVKTGVALYQDEEFKLRRDEVRNALDT</sequence>
<evidence type="ECO:0000313" key="1">
    <source>
        <dbReference type="EMBL" id="GAF86557.1"/>
    </source>
</evidence>
<proteinExistence type="predicted"/>
<reference evidence="1" key="1">
    <citation type="journal article" date="2014" name="Front. Microbiol.">
        <title>High frequency of phylogenetically diverse reductive dehalogenase-homologous genes in deep subseafloor sedimentary metagenomes.</title>
        <authorList>
            <person name="Kawai M."/>
            <person name="Futagami T."/>
            <person name="Toyoda A."/>
            <person name="Takaki Y."/>
            <person name="Nishi S."/>
            <person name="Hori S."/>
            <person name="Arai W."/>
            <person name="Tsubouchi T."/>
            <person name="Morono Y."/>
            <person name="Uchiyama I."/>
            <person name="Ito T."/>
            <person name="Fujiyama A."/>
            <person name="Inagaki F."/>
            <person name="Takami H."/>
        </authorList>
    </citation>
    <scope>NUCLEOTIDE SEQUENCE</scope>
    <source>
        <strain evidence="1">Expedition CK06-06</strain>
    </source>
</reference>
<protein>
    <recommendedName>
        <fullName evidence="2">Glycosyltransferase 2-like domain-containing protein</fullName>
    </recommendedName>
</protein>
<dbReference type="SUPFAM" id="SSF53448">
    <property type="entry name" value="Nucleotide-diphospho-sugar transferases"/>
    <property type="match status" value="1"/>
</dbReference>
<dbReference type="EMBL" id="BARS01018978">
    <property type="protein sequence ID" value="GAF86557.1"/>
    <property type="molecule type" value="Genomic_DNA"/>
</dbReference>
<organism evidence="1">
    <name type="scientific">marine sediment metagenome</name>
    <dbReference type="NCBI Taxonomy" id="412755"/>
    <lineage>
        <taxon>unclassified sequences</taxon>
        <taxon>metagenomes</taxon>
        <taxon>ecological metagenomes</taxon>
    </lineage>
</organism>
<comment type="caution">
    <text evidence="1">The sequence shown here is derived from an EMBL/GenBank/DDBJ whole genome shotgun (WGS) entry which is preliminary data.</text>
</comment>
<dbReference type="InterPro" id="IPR029044">
    <property type="entry name" value="Nucleotide-diphossugar_trans"/>
</dbReference>
<dbReference type="Gene3D" id="3.90.550.10">
    <property type="entry name" value="Spore Coat Polysaccharide Biosynthesis Protein SpsA, Chain A"/>
    <property type="match status" value="1"/>
</dbReference>
<feature type="non-terminal residue" evidence="1">
    <location>
        <position position="261"/>
    </location>
</feature>